<evidence type="ECO:0000313" key="5">
    <source>
        <dbReference type="Proteomes" id="UP001165042"/>
    </source>
</evidence>
<feature type="region of interest" description="Disordered" evidence="1">
    <location>
        <begin position="38"/>
        <end position="65"/>
    </location>
</feature>
<feature type="compositionally biased region" description="Low complexity" evidence="1">
    <location>
        <begin position="38"/>
        <end position="63"/>
    </location>
</feature>
<reference evidence="4" key="1">
    <citation type="submission" date="2023-02" db="EMBL/GenBank/DDBJ databases">
        <title>Actinokineospora globicatena NBRC 15670.</title>
        <authorList>
            <person name="Ichikawa N."/>
            <person name="Sato H."/>
            <person name="Tonouchi N."/>
        </authorList>
    </citation>
    <scope>NUCLEOTIDE SEQUENCE</scope>
    <source>
        <strain evidence="4">NBRC 15670</strain>
    </source>
</reference>
<evidence type="ECO:0000313" key="4">
    <source>
        <dbReference type="EMBL" id="GLW94113.1"/>
    </source>
</evidence>
<organism evidence="4 5">
    <name type="scientific">Actinokineospora globicatena</name>
    <dbReference type="NCBI Taxonomy" id="103729"/>
    <lineage>
        <taxon>Bacteria</taxon>
        <taxon>Bacillati</taxon>
        <taxon>Actinomycetota</taxon>
        <taxon>Actinomycetes</taxon>
        <taxon>Pseudonocardiales</taxon>
        <taxon>Pseudonocardiaceae</taxon>
        <taxon>Actinokineospora</taxon>
    </lineage>
</organism>
<dbReference type="EMBL" id="BSSD01000008">
    <property type="protein sequence ID" value="GLW94113.1"/>
    <property type="molecule type" value="Genomic_DNA"/>
</dbReference>
<sequence>MNGDGRSGLGPRIQGMRKPIIHALVVAALLAVAACGSDAASTPTGSPGPGASASESAPVSSAGNPAGSGLVTAKVPVELRPVVSVKPGMEVSGPDQVIGPDDTVYTLGPSIGQFPEFKSVRAERTDFGWVVTIELTAATSAVFAQWTTAHVGEQLAVMVDGTMVSAPTIQAPITGGSVQISGNFTEESAKRLVAEITGS</sequence>
<comment type="caution">
    <text evidence="4">The sequence shown here is derived from an EMBL/GenBank/DDBJ whole genome shotgun (WGS) entry which is preliminary data.</text>
</comment>
<feature type="chain" id="PRO_5040998827" description="SecDF P1 head subdomain domain-containing protein" evidence="2">
    <location>
        <begin position="40"/>
        <end position="199"/>
    </location>
</feature>
<proteinExistence type="predicted"/>
<evidence type="ECO:0000256" key="1">
    <source>
        <dbReference type="SAM" id="MobiDB-lite"/>
    </source>
</evidence>
<feature type="domain" description="SecDF P1 head subdomain" evidence="3">
    <location>
        <begin position="126"/>
        <end position="194"/>
    </location>
</feature>
<dbReference type="Gene3D" id="3.30.1360.200">
    <property type="match status" value="1"/>
</dbReference>
<keyword evidence="2" id="KW-0732">Signal</keyword>
<dbReference type="InterPro" id="IPR054384">
    <property type="entry name" value="SecDF_P1_head"/>
</dbReference>
<evidence type="ECO:0000259" key="3">
    <source>
        <dbReference type="Pfam" id="PF22599"/>
    </source>
</evidence>
<keyword evidence="5" id="KW-1185">Reference proteome</keyword>
<feature type="signal peptide" evidence="2">
    <location>
        <begin position="1"/>
        <end position="39"/>
    </location>
</feature>
<dbReference type="Proteomes" id="UP001165042">
    <property type="component" value="Unassembled WGS sequence"/>
</dbReference>
<name>A0A9W6VCL4_9PSEU</name>
<evidence type="ECO:0000256" key="2">
    <source>
        <dbReference type="SAM" id="SignalP"/>
    </source>
</evidence>
<dbReference type="PROSITE" id="PS51257">
    <property type="entry name" value="PROKAR_LIPOPROTEIN"/>
    <property type="match status" value="1"/>
</dbReference>
<dbReference type="AlphaFoldDB" id="A0A9W6VCL4"/>
<protein>
    <recommendedName>
        <fullName evidence="3">SecDF P1 head subdomain domain-containing protein</fullName>
    </recommendedName>
</protein>
<accession>A0A9W6VCL4</accession>
<gene>
    <name evidence="4" type="ORF">Aglo03_49290</name>
</gene>
<dbReference type="Pfam" id="PF22599">
    <property type="entry name" value="SecDF_P1_head"/>
    <property type="match status" value="1"/>
</dbReference>